<reference evidence="1 3" key="1">
    <citation type="submission" date="2015-11" db="EMBL/GenBank/DDBJ databases">
        <title>Complete Genome Sequence of Kocuria flava strain HO-9041.</title>
        <authorList>
            <person name="Zhou M."/>
            <person name="Dai J."/>
        </authorList>
    </citation>
    <scope>NUCLEOTIDE SEQUENCE [LARGE SCALE GENOMIC DNA]</scope>
    <source>
        <strain evidence="1 3">HO-9041</strain>
    </source>
</reference>
<organism evidence="1 3">
    <name type="scientific">Kocuria flava</name>
    <dbReference type="NCBI Taxonomy" id="446860"/>
    <lineage>
        <taxon>Bacteria</taxon>
        <taxon>Bacillati</taxon>
        <taxon>Actinomycetota</taxon>
        <taxon>Actinomycetes</taxon>
        <taxon>Micrococcales</taxon>
        <taxon>Micrococcaceae</taxon>
        <taxon>Kocuria</taxon>
    </lineage>
</organism>
<protein>
    <recommendedName>
        <fullName evidence="5">Site-specific integrase</fullName>
    </recommendedName>
</protein>
<name>A0A0U3G460_9MICC</name>
<evidence type="ECO:0000313" key="4">
    <source>
        <dbReference type="Proteomes" id="UP000321155"/>
    </source>
</evidence>
<dbReference type="Proteomes" id="UP000321155">
    <property type="component" value="Unassembled WGS sequence"/>
</dbReference>
<evidence type="ECO:0000313" key="3">
    <source>
        <dbReference type="Proteomes" id="UP000057181"/>
    </source>
</evidence>
<dbReference type="EMBL" id="BJZR01000038">
    <property type="protein sequence ID" value="GEO92307.1"/>
    <property type="molecule type" value="Genomic_DNA"/>
</dbReference>
<evidence type="ECO:0000313" key="2">
    <source>
        <dbReference type="EMBL" id="GEO92307.1"/>
    </source>
</evidence>
<dbReference type="Proteomes" id="UP000057181">
    <property type="component" value="Chromosome"/>
</dbReference>
<evidence type="ECO:0008006" key="5">
    <source>
        <dbReference type="Google" id="ProtNLM"/>
    </source>
</evidence>
<dbReference type="STRING" id="446860.AS188_07830"/>
<evidence type="ECO:0000313" key="1">
    <source>
        <dbReference type="EMBL" id="ALU39674.1"/>
    </source>
</evidence>
<reference evidence="2 4" key="2">
    <citation type="submission" date="2019-07" db="EMBL/GenBank/DDBJ databases">
        <title>Whole genome shotgun sequence of Kocuria flava NBRC 107626.</title>
        <authorList>
            <person name="Hosoyama A."/>
            <person name="Uohara A."/>
            <person name="Ohji S."/>
            <person name="Ichikawa N."/>
        </authorList>
    </citation>
    <scope>NUCLEOTIDE SEQUENCE [LARGE SCALE GENOMIC DNA]</scope>
    <source>
        <strain evidence="2 4">NBRC 107626</strain>
    </source>
</reference>
<dbReference type="KEGG" id="kfv:AS188_07830"/>
<dbReference type="AlphaFoldDB" id="A0A0U3G460"/>
<accession>A0A0U3G460</accession>
<proteinExistence type="predicted"/>
<sequence>MVEAGVPADRLREILAVIVVRPPSGTRLLGQLQADPGLLTSGTNAMPTLLQRVIAALLEAGATSVRLPRCAGCGLERMLPERLDGHRVCSTCKKRAGTRAIICHCCRRERQLASCVGDVDYCGTCWRGMYGQAPAIFVAAAHGLIPSLDPAVLAGIFAQLPAVPGRRLRLALEVADYGADWFAAPARGAALFGVLYDQLTHQAPELPPACCGHCGQHRPLTNVYEGLRCCSRCYTALRSQPCDGCGRTAPIARRMTDEARLCQGCAKALPDASDTCTQCGTHQHIVYRGPAGPVCAPCRLNAQMDTCTRCGQTRPCRFPGTPDAMCEKCRKRRETCSRCGQERVVATRDEHGAPICHSCHHILEPCSVCHRHRRVVGRVKGAPLCEYCYPRHPVSFRDCTRCGRHAKLKRTGLCDRCTADDQLATLFPPELLASNGSARTMLTDLQTGNPGTIRNAFHCHRAVELLRTVLATPELLDHEALDELGPEYTTRAVRALLVEHGLLPARNLPLARFQAWIPTAAQLIEDPGERQAFLQFATWKHLRDLRSRTEPLSGPLVTSRRRELRIVIELLAWARHRGKTLATLDQADLDHWATTGAERYLVGGFLTWAHINGRSQPLEITRPPRTYLLAGGLSDDHRRQVLDDVLEREAIGPGTKLAAALVLVFGIRPAQITRIRLCDIQSTGGTVEVTVGPEPLLLPVPLAELATGAAADRTARRMLAPARDHHWLYPGAQPGTPLSAAALVRRLAAAGVLVAPARTGALTTLSQQLPPPVLADLIGMHLATAVRWRSTVAASNAHYAGLLLAAEESPTAVLRTVLPSASSTAQP</sequence>
<dbReference type="EMBL" id="CP013254">
    <property type="protein sequence ID" value="ALU39674.1"/>
    <property type="molecule type" value="Genomic_DNA"/>
</dbReference>
<gene>
    <name evidence="1" type="ORF">AS188_07830</name>
    <name evidence="2" type="ORF">KFL01_16130</name>
</gene>
<keyword evidence="4" id="KW-1185">Reference proteome</keyword>